<evidence type="ECO:0000313" key="3">
    <source>
        <dbReference type="EMBL" id="AFX74003.1"/>
    </source>
</evidence>
<feature type="signal peptide" evidence="1">
    <location>
        <begin position="1"/>
        <end position="24"/>
    </location>
</feature>
<protein>
    <submittedName>
        <fullName evidence="3">Lipoprotein</fullName>
    </submittedName>
</protein>
<keyword evidence="1" id="KW-0732">Signal</keyword>
<evidence type="ECO:0000256" key="1">
    <source>
        <dbReference type="SAM" id="SignalP"/>
    </source>
</evidence>
<dbReference type="SUPFAM" id="SSF50199">
    <property type="entry name" value="Staphylococcal nuclease"/>
    <property type="match status" value="1"/>
</dbReference>
<dbReference type="RefSeq" id="WP_013301900.1">
    <property type="nucleotide sequence ID" value="NC_019552.1"/>
</dbReference>
<feature type="chain" id="PRO_5042476573" evidence="1">
    <location>
        <begin position="25"/>
        <end position="319"/>
    </location>
</feature>
<name>A0AAI8AM50_MESHY</name>
<dbReference type="Proteomes" id="UP000009399">
    <property type="component" value="Chromosome"/>
</dbReference>
<dbReference type="EMBL" id="CP003914">
    <property type="protein sequence ID" value="AFX74003.1"/>
    <property type="molecule type" value="Genomic_DNA"/>
</dbReference>
<dbReference type="PROSITE" id="PS51257">
    <property type="entry name" value="PROKAR_LIPOPROTEIN"/>
    <property type="match status" value="1"/>
</dbReference>
<dbReference type="InterPro" id="IPR016071">
    <property type="entry name" value="Staphylococal_nuclease_OB-fold"/>
</dbReference>
<proteinExistence type="predicted"/>
<dbReference type="Pfam" id="PF00565">
    <property type="entry name" value="SNase"/>
    <property type="match status" value="1"/>
</dbReference>
<evidence type="ECO:0000313" key="4">
    <source>
        <dbReference type="Proteomes" id="UP000009399"/>
    </source>
</evidence>
<evidence type="ECO:0000259" key="2">
    <source>
        <dbReference type="SMART" id="SM00318"/>
    </source>
</evidence>
<gene>
    <name evidence="3" type="ORF">MOS_071</name>
</gene>
<feature type="domain" description="TNase-like" evidence="2">
    <location>
        <begin position="112"/>
        <end position="268"/>
    </location>
</feature>
<dbReference type="KEGG" id="mhs:MOS_071"/>
<dbReference type="AlphaFoldDB" id="A0AAI8AM50"/>
<sequence length="319" mass="36188">MKTNFKYKKSFFFLPIISFLPTIVLVSCGDNLNFAQQTIEHIDSQSNASTPKIGFRLDTFEKSPLEDIENPQSQYFKEISKFLNHSYVWTQEDKKRYDGLAYSLPSKEKGFTALAATIVKWNDGDTPTIALNQTGWDKQINVRIKDVDTPEKGKKEGNQYVETQGLEHKFATDATNFAQKLIPVGSKVTFLFSGEVKKSYERYVGTILIGHDGIYRNYSVEANQAGFSVTTGDYKSVISEQATEYYWGLAQSAVIENAINKKFGFYKLLNSDVSTKSILNMMSTVFVTRGTGNLLNFLKTPETENENIIDYYNWAKTQP</sequence>
<accession>A0AAI8AM50</accession>
<keyword evidence="3" id="KW-0449">Lipoprotein</keyword>
<organism evidence="3 4">
    <name type="scientific">Mesomycoplasma hyorhinis SK76</name>
    <dbReference type="NCBI Taxonomy" id="1118964"/>
    <lineage>
        <taxon>Bacteria</taxon>
        <taxon>Bacillati</taxon>
        <taxon>Mycoplasmatota</taxon>
        <taxon>Mycoplasmoidales</taxon>
        <taxon>Metamycoplasmataceae</taxon>
        <taxon>Mesomycoplasma</taxon>
    </lineage>
</organism>
<dbReference type="Gene3D" id="2.40.50.90">
    <property type="match status" value="1"/>
</dbReference>
<dbReference type="SMART" id="SM00318">
    <property type="entry name" value="SNc"/>
    <property type="match status" value="1"/>
</dbReference>
<dbReference type="InterPro" id="IPR035437">
    <property type="entry name" value="SNase_OB-fold_sf"/>
</dbReference>
<reference evidence="3 4" key="1">
    <citation type="journal article" date="2013" name="Genome Announc.">
        <title>Complete Genome Sequence of Mycoplasma hyorhinis Strain SK76.</title>
        <authorList>
            <person name="Goodison S."/>
            <person name="Urquidi V."/>
            <person name="Kumar D."/>
            <person name="Reyes L."/>
            <person name="Rosser C.J."/>
        </authorList>
    </citation>
    <scope>NUCLEOTIDE SEQUENCE [LARGE SCALE GENOMIC DNA]</scope>
    <source>
        <strain evidence="3 4">SK76</strain>
    </source>
</reference>